<dbReference type="CDD" id="cd03127">
    <property type="entry name" value="tetraspanin_LEL"/>
    <property type="match status" value="1"/>
</dbReference>
<evidence type="ECO:0000313" key="8">
    <source>
        <dbReference type="EMBL" id="KCV70438.1"/>
    </source>
</evidence>
<dbReference type="OrthoDB" id="71600at2759"/>
<evidence type="ECO:0000256" key="5">
    <source>
        <dbReference type="ARBA" id="ARBA00023136"/>
    </source>
</evidence>
<feature type="transmembrane region" description="Helical" evidence="7">
    <location>
        <begin position="79"/>
        <end position="101"/>
    </location>
</feature>
<reference evidence="8" key="1">
    <citation type="submission" date="2013-04" db="EMBL/GenBank/DDBJ databases">
        <title>The Genome Sequence of Fonticula alba ATCC 38817.</title>
        <authorList>
            <consortium name="The Broad Institute Genomics Platform"/>
            <person name="Russ C."/>
            <person name="Cuomo C."/>
            <person name="Burger G."/>
            <person name="Gray M.W."/>
            <person name="Holland P.W.H."/>
            <person name="King N."/>
            <person name="Lang F.B.F."/>
            <person name="Roger A.J."/>
            <person name="Ruiz-Trillo I."/>
            <person name="Brown M."/>
            <person name="Walker B."/>
            <person name="Young S."/>
            <person name="Zeng Q."/>
            <person name="Gargeya S."/>
            <person name="Fitzgerald M."/>
            <person name="Haas B."/>
            <person name="Abouelleil A."/>
            <person name="Allen A.W."/>
            <person name="Alvarado L."/>
            <person name="Arachchi H.M."/>
            <person name="Berlin A.M."/>
            <person name="Chapman S.B."/>
            <person name="Gainer-Dewar J."/>
            <person name="Goldberg J."/>
            <person name="Griggs A."/>
            <person name="Gujja S."/>
            <person name="Hansen M."/>
            <person name="Howarth C."/>
            <person name="Imamovic A."/>
            <person name="Ireland A."/>
            <person name="Larimer J."/>
            <person name="McCowan C."/>
            <person name="Murphy C."/>
            <person name="Pearson M."/>
            <person name="Poon T.W."/>
            <person name="Priest M."/>
            <person name="Roberts A."/>
            <person name="Saif S."/>
            <person name="Shea T."/>
            <person name="Sisk P."/>
            <person name="Sykes S."/>
            <person name="Wortman J."/>
            <person name="Nusbaum C."/>
            <person name="Birren B."/>
        </authorList>
    </citation>
    <scope>NUCLEOTIDE SEQUENCE [LARGE SCALE GENOMIC DNA]</scope>
    <source>
        <strain evidence="8">ATCC 38817</strain>
    </source>
</reference>
<dbReference type="InterPro" id="IPR018499">
    <property type="entry name" value="Tetraspanin/Peripherin"/>
</dbReference>
<keyword evidence="4 7" id="KW-1133">Transmembrane helix</keyword>
<dbReference type="EMBL" id="KB932204">
    <property type="protein sequence ID" value="KCV70438.1"/>
    <property type="molecule type" value="Genomic_DNA"/>
</dbReference>
<dbReference type="OMA" id="NWSTSHY"/>
<feature type="transmembrane region" description="Helical" evidence="7">
    <location>
        <begin position="12"/>
        <end position="35"/>
    </location>
</feature>
<dbReference type="GO" id="GO:0016020">
    <property type="term" value="C:membrane"/>
    <property type="evidence" value="ECO:0007669"/>
    <property type="project" value="UniProtKB-SubCell"/>
</dbReference>
<sequence length="226" mass="24971">MAASNLRFLKIVTAVVNLLFFISGVALITVGAYALHDELSALTSVTLSVGMIILGCLVTIISFLGCLGSIRESPGMLKAYATFTFLFIVCEVAIGITAYLMRDDIPEIAQKSWSRLHEEDQDAIEDLQNRFKCCGWSTTDDHSVPTENCPAATGFTESCSASIISFIESNLAYIATAGIVIAVLQILCFGFSCFMISRINRNRQHERMVEESRHLNRRDEGYNTYV</sequence>
<dbReference type="STRING" id="691883.A0A058Z938"/>
<comment type="similarity">
    <text evidence="2">Belongs to the tetraspanin (TM4SF) family.</text>
</comment>
<dbReference type="eggNOG" id="KOG3882">
    <property type="taxonomic scope" value="Eukaryota"/>
</dbReference>
<evidence type="ECO:0000256" key="4">
    <source>
        <dbReference type="ARBA" id="ARBA00022989"/>
    </source>
</evidence>
<dbReference type="Proteomes" id="UP000030693">
    <property type="component" value="Unassembled WGS sequence"/>
</dbReference>
<dbReference type="AlphaFoldDB" id="A0A058Z938"/>
<evidence type="ECO:0000256" key="7">
    <source>
        <dbReference type="SAM" id="Phobius"/>
    </source>
</evidence>
<dbReference type="PRINTS" id="PR00259">
    <property type="entry name" value="TMFOUR"/>
</dbReference>
<organism evidence="8">
    <name type="scientific">Fonticula alba</name>
    <name type="common">Slime mold</name>
    <dbReference type="NCBI Taxonomy" id="691883"/>
    <lineage>
        <taxon>Eukaryota</taxon>
        <taxon>Rotosphaerida</taxon>
        <taxon>Fonticulaceae</taxon>
        <taxon>Fonticula</taxon>
    </lineage>
</organism>
<evidence type="ECO:0008006" key="10">
    <source>
        <dbReference type="Google" id="ProtNLM"/>
    </source>
</evidence>
<keyword evidence="5 7" id="KW-0472">Membrane</keyword>
<dbReference type="InterPro" id="IPR000301">
    <property type="entry name" value="Tetraspanin_animals"/>
</dbReference>
<name>A0A058Z938_FONAL</name>
<dbReference type="SUPFAM" id="SSF48652">
    <property type="entry name" value="Tetraspanin"/>
    <property type="match status" value="1"/>
</dbReference>
<keyword evidence="3 7" id="KW-0812">Transmembrane</keyword>
<keyword evidence="6" id="KW-1015">Disulfide bond</keyword>
<dbReference type="Pfam" id="PF00335">
    <property type="entry name" value="Tetraspanin"/>
    <property type="match status" value="1"/>
</dbReference>
<dbReference type="Gene3D" id="1.10.1450.10">
    <property type="entry name" value="Tetraspanin"/>
    <property type="match status" value="1"/>
</dbReference>
<evidence type="ECO:0000256" key="3">
    <source>
        <dbReference type="ARBA" id="ARBA00022692"/>
    </source>
</evidence>
<dbReference type="InterPro" id="IPR008952">
    <property type="entry name" value="Tetraspanin_EC2_sf"/>
</dbReference>
<accession>A0A058Z938</accession>
<dbReference type="PANTHER" id="PTHR19282">
    <property type="entry name" value="TETRASPANIN"/>
    <property type="match status" value="1"/>
</dbReference>
<gene>
    <name evidence="8" type="ORF">H696_02781</name>
</gene>
<keyword evidence="9" id="KW-1185">Reference proteome</keyword>
<feature type="transmembrane region" description="Helical" evidence="7">
    <location>
        <begin position="171"/>
        <end position="197"/>
    </location>
</feature>
<evidence type="ECO:0000256" key="6">
    <source>
        <dbReference type="PIRSR" id="PIRSR002419-1"/>
    </source>
</evidence>
<feature type="transmembrane region" description="Helical" evidence="7">
    <location>
        <begin position="41"/>
        <end position="67"/>
    </location>
</feature>
<dbReference type="GeneID" id="20527506"/>
<evidence type="ECO:0000256" key="2">
    <source>
        <dbReference type="ARBA" id="ARBA00006840"/>
    </source>
</evidence>
<dbReference type="PIRSF" id="PIRSF002419">
    <property type="entry name" value="Tetraspanin"/>
    <property type="match status" value="1"/>
</dbReference>
<protein>
    <recommendedName>
        <fullName evidence="10">Tetraspanin</fullName>
    </recommendedName>
</protein>
<evidence type="ECO:0000313" key="9">
    <source>
        <dbReference type="Proteomes" id="UP000030693"/>
    </source>
</evidence>
<proteinExistence type="inferred from homology"/>
<feature type="disulfide bond" evidence="6">
    <location>
        <begin position="134"/>
        <end position="149"/>
    </location>
</feature>
<dbReference type="RefSeq" id="XP_009494954.1">
    <property type="nucleotide sequence ID" value="XM_009496679.1"/>
</dbReference>
<comment type="subcellular location">
    <subcellularLocation>
        <location evidence="1">Membrane</location>
        <topology evidence="1">Multi-pass membrane protein</topology>
    </subcellularLocation>
</comment>
<dbReference type="PANTHER" id="PTHR19282:SF417">
    <property type="entry name" value="TETRASPANIN TSPA-RELATED"/>
    <property type="match status" value="1"/>
</dbReference>
<evidence type="ECO:0000256" key="1">
    <source>
        <dbReference type="ARBA" id="ARBA00004141"/>
    </source>
</evidence>